<dbReference type="Gene3D" id="3.40.50.150">
    <property type="entry name" value="Vaccinia Virus protein VP39"/>
    <property type="match status" value="1"/>
</dbReference>
<evidence type="ECO:0000313" key="6">
    <source>
        <dbReference type="EMBL" id="RCW63249.1"/>
    </source>
</evidence>
<evidence type="ECO:0000256" key="5">
    <source>
        <dbReference type="PROSITE-ProRule" id="PRU01016"/>
    </source>
</evidence>
<sequence length="479" mass="53978">MISASTANREFHVPDVVTKQLKLNSVSDGRRRVRISSNFIDLMGFRPGERIEAVPSIAGGFDIRPSASGSTKVHQRRYARGRSNNPLESLVEFGSSALLNSTFPPGTERFHVTMRQREMRIRPVPNRVFNIARRFRGRDPYRALVAMTGGVDLHCLNNAGFKSEVVLEYRPQEARDVATGRSLEEVHALNTLRNSNTVKLLVNEDIYQVNPERLKALCDQGEPIALGHFCISCDDFSTAKSQSLRARSVENGTTGVDMIYPVLRIVETMEYPVVMFENVRGFANHDAGIILKSMLRRMGYQTHEMTLCARDYGGIQNRNRYYLVATIFPGYEPPQPQPRKTDSIWPLVEKHLSDCRDVTDRKYIKDRANSGRQSAAITRTSSYSPTIVKSQSRGIKDGVYIEDGGKVYAPSEGLIKELMSIPEDFDTSWMAQEQSIETLGQSIDYRMHHAVVESVRKHIEANLGSGPILRHKHHQASLL</sequence>
<dbReference type="GO" id="GO:0032259">
    <property type="term" value="P:methylation"/>
    <property type="evidence" value="ECO:0007669"/>
    <property type="project" value="UniProtKB-KW"/>
</dbReference>
<dbReference type="SUPFAM" id="SSF53335">
    <property type="entry name" value="S-adenosyl-L-methionine-dependent methyltransferases"/>
    <property type="match status" value="1"/>
</dbReference>
<dbReference type="RefSeq" id="WP_114435290.1">
    <property type="nucleotide sequence ID" value="NZ_QPJI01000019.1"/>
</dbReference>
<evidence type="ECO:0000256" key="4">
    <source>
        <dbReference type="ARBA" id="ARBA00047422"/>
    </source>
</evidence>
<dbReference type="GO" id="GO:0003886">
    <property type="term" value="F:DNA (cytosine-5-)-methyltransferase activity"/>
    <property type="evidence" value="ECO:0007669"/>
    <property type="project" value="UniProtKB-EC"/>
</dbReference>
<accession>A0A368X6B5</accession>
<keyword evidence="2 5" id="KW-0808">Transferase</keyword>
<evidence type="ECO:0000256" key="1">
    <source>
        <dbReference type="ARBA" id="ARBA00022603"/>
    </source>
</evidence>
<reference evidence="6 7" key="1">
    <citation type="submission" date="2018-07" db="EMBL/GenBank/DDBJ databases">
        <title>Freshwater and sediment microbial communities from various areas in North America, analyzing microbe dynamics in response to fracking.</title>
        <authorList>
            <person name="Lamendella R."/>
        </authorList>
    </citation>
    <scope>NUCLEOTIDE SEQUENCE [LARGE SCALE GENOMIC DNA]</scope>
    <source>
        <strain evidence="6 7">105B</strain>
    </source>
</reference>
<dbReference type="GO" id="GO:0009307">
    <property type="term" value="P:DNA restriction-modification system"/>
    <property type="evidence" value="ECO:0007669"/>
    <property type="project" value="UniProtKB-KW"/>
</dbReference>
<keyword evidence="5" id="KW-0949">S-adenosyl-L-methionine</keyword>
<dbReference type="Pfam" id="PF00145">
    <property type="entry name" value="DNA_methylase"/>
    <property type="match status" value="1"/>
</dbReference>
<comment type="similarity">
    <text evidence="5">Belongs to the class I-like SAM-binding methyltransferase superfamily. C5-methyltransferase family.</text>
</comment>
<evidence type="ECO:0000256" key="3">
    <source>
        <dbReference type="ARBA" id="ARBA00022747"/>
    </source>
</evidence>
<feature type="active site" evidence="5">
    <location>
        <position position="233"/>
    </location>
</feature>
<comment type="caution">
    <text evidence="6">The sequence shown here is derived from an EMBL/GenBank/DDBJ whole genome shotgun (WGS) entry which is preliminary data.</text>
</comment>
<name>A0A368X6B5_MARNT</name>
<comment type="catalytic activity">
    <reaction evidence="4">
        <text>a 2'-deoxycytidine in DNA + S-adenosyl-L-methionine = a 5-methyl-2'-deoxycytidine in DNA + S-adenosyl-L-homocysteine + H(+)</text>
        <dbReference type="Rhea" id="RHEA:13681"/>
        <dbReference type="Rhea" id="RHEA-COMP:11369"/>
        <dbReference type="Rhea" id="RHEA-COMP:11370"/>
        <dbReference type="ChEBI" id="CHEBI:15378"/>
        <dbReference type="ChEBI" id="CHEBI:57856"/>
        <dbReference type="ChEBI" id="CHEBI:59789"/>
        <dbReference type="ChEBI" id="CHEBI:85452"/>
        <dbReference type="ChEBI" id="CHEBI:85454"/>
        <dbReference type="EC" id="2.1.1.37"/>
    </reaction>
</comment>
<organism evidence="6 7">
    <name type="scientific">Marinobacter nauticus</name>
    <name type="common">Marinobacter hydrocarbonoclasticus</name>
    <name type="synonym">Marinobacter aquaeolei</name>
    <dbReference type="NCBI Taxonomy" id="2743"/>
    <lineage>
        <taxon>Bacteria</taxon>
        <taxon>Pseudomonadati</taxon>
        <taxon>Pseudomonadota</taxon>
        <taxon>Gammaproteobacteria</taxon>
        <taxon>Pseudomonadales</taxon>
        <taxon>Marinobacteraceae</taxon>
        <taxon>Marinobacter</taxon>
    </lineage>
</organism>
<evidence type="ECO:0000313" key="7">
    <source>
        <dbReference type="Proteomes" id="UP000253647"/>
    </source>
</evidence>
<dbReference type="EMBL" id="QPJI01000019">
    <property type="protein sequence ID" value="RCW63249.1"/>
    <property type="molecule type" value="Genomic_DNA"/>
</dbReference>
<dbReference type="InterPro" id="IPR029063">
    <property type="entry name" value="SAM-dependent_MTases_sf"/>
</dbReference>
<gene>
    <name evidence="6" type="ORF">DET61_11916</name>
</gene>
<dbReference type="InterPro" id="IPR001525">
    <property type="entry name" value="C5_MeTfrase"/>
</dbReference>
<keyword evidence="3" id="KW-0680">Restriction system</keyword>
<proteinExistence type="inferred from homology"/>
<dbReference type="Proteomes" id="UP000253647">
    <property type="component" value="Unassembled WGS sequence"/>
</dbReference>
<dbReference type="AlphaFoldDB" id="A0A368X6B5"/>
<evidence type="ECO:0000256" key="2">
    <source>
        <dbReference type="ARBA" id="ARBA00022679"/>
    </source>
</evidence>
<keyword evidence="1 5" id="KW-0489">Methyltransferase</keyword>
<protein>
    <submittedName>
        <fullName evidence="6">DNA (Cytosine-5)-methyltransferase 1</fullName>
    </submittedName>
</protein>
<dbReference type="PROSITE" id="PS51679">
    <property type="entry name" value="SAM_MT_C5"/>
    <property type="match status" value="1"/>
</dbReference>